<proteinExistence type="predicted"/>
<gene>
    <name evidence="1" type="ORF">PHATRDRAFT_44317</name>
</gene>
<dbReference type="PaxDb" id="2850-Phatr44317"/>
<dbReference type="RefSeq" id="XP_002178452.1">
    <property type="nucleotide sequence ID" value="XM_002178416.1"/>
</dbReference>
<dbReference type="OrthoDB" id="524898at2759"/>
<evidence type="ECO:0000313" key="2">
    <source>
        <dbReference type="Proteomes" id="UP000000759"/>
    </source>
</evidence>
<protein>
    <submittedName>
        <fullName evidence="1">Uncharacterized protein</fullName>
    </submittedName>
</protein>
<reference evidence="1 2" key="1">
    <citation type="journal article" date="2008" name="Nature">
        <title>The Phaeodactylum genome reveals the evolutionary history of diatom genomes.</title>
        <authorList>
            <person name="Bowler C."/>
            <person name="Allen A.E."/>
            <person name="Badger J.H."/>
            <person name="Grimwood J."/>
            <person name="Jabbari K."/>
            <person name="Kuo A."/>
            <person name="Maheswari U."/>
            <person name="Martens C."/>
            <person name="Maumus F."/>
            <person name="Otillar R.P."/>
            <person name="Rayko E."/>
            <person name="Salamov A."/>
            <person name="Vandepoele K."/>
            <person name="Beszteri B."/>
            <person name="Gruber A."/>
            <person name="Heijde M."/>
            <person name="Katinka M."/>
            <person name="Mock T."/>
            <person name="Valentin K."/>
            <person name="Verret F."/>
            <person name="Berges J.A."/>
            <person name="Brownlee C."/>
            <person name="Cadoret J.P."/>
            <person name="Chiovitti A."/>
            <person name="Choi C.J."/>
            <person name="Coesel S."/>
            <person name="De Martino A."/>
            <person name="Detter J.C."/>
            <person name="Durkin C."/>
            <person name="Falciatore A."/>
            <person name="Fournet J."/>
            <person name="Haruta M."/>
            <person name="Huysman M.J."/>
            <person name="Jenkins B.D."/>
            <person name="Jiroutova K."/>
            <person name="Jorgensen R.E."/>
            <person name="Joubert Y."/>
            <person name="Kaplan A."/>
            <person name="Kroger N."/>
            <person name="Kroth P.G."/>
            <person name="La Roche J."/>
            <person name="Lindquist E."/>
            <person name="Lommer M."/>
            <person name="Martin-Jezequel V."/>
            <person name="Lopez P.J."/>
            <person name="Lucas S."/>
            <person name="Mangogna M."/>
            <person name="McGinnis K."/>
            <person name="Medlin L.K."/>
            <person name="Montsant A."/>
            <person name="Oudot-Le Secq M.P."/>
            <person name="Napoli C."/>
            <person name="Obornik M."/>
            <person name="Parker M.S."/>
            <person name="Petit J.L."/>
            <person name="Porcel B.M."/>
            <person name="Poulsen N."/>
            <person name="Robison M."/>
            <person name="Rychlewski L."/>
            <person name="Rynearson T.A."/>
            <person name="Schmutz J."/>
            <person name="Shapiro H."/>
            <person name="Siaut M."/>
            <person name="Stanley M."/>
            <person name="Sussman M.R."/>
            <person name="Taylor A.R."/>
            <person name="Vardi A."/>
            <person name="von Dassow P."/>
            <person name="Vyverman W."/>
            <person name="Willis A."/>
            <person name="Wyrwicz L.S."/>
            <person name="Rokhsar D.S."/>
            <person name="Weissenbach J."/>
            <person name="Armbrust E.V."/>
            <person name="Green B.R."/>
            <person name="Van de Peer Y."/>
            <person name="Grigoriev I.V."/>
        </authorList>
    </citation>
    <scope>NUCLEOTIDE SEQUENCE [LARGE SCALE GENOMIC DNA]</scope>
    <source>
        <strain evidence="1 2">CCAP 1055/1</strain>
    </source>
</reference>
<dbReference type="EMBL" id="CM000607">
    <property type="protein sequence ID" value="EEC50117.1"/>
    <property type="molecule type" value="Genomic_DNA"/>
</dbReference>
<dbReference type="GeneID" id="7198016"/>
<name>B7FTP1_PHATC</name>
<keyword evidence="2" id="KW-1185">Reference proteome</keyword>
<organism evidence="1 2">
    <name type="scientific">Phaeodactylum tricornutum (strain CCAP 1055/1)</name>
    <dbReference type="NCBI Taxonomy" id="556484"/>
    <lineage>
        <taxon>Eukaryota</taxon>
        <taxon>Sar</taxon>
        <taxon>Stramenopiles</taxon>
        <taxon>Ochrophyta</taxon>
        <taxon>Bacillariophyta</taxon>
        <taxon>Bacillariophyceae</taxon>
        <taxon>Bacillariophycidae</taxon>
        <taxon>Naviculales</taxon>
        <taxon>Phaeodactylaceae</taxon>
        <taxon>Phaeodactylum</taxon>
    </lineage>
</organism>
<reference evidence="2" key="2">
    <citation type="submission" date="2008-08" db="EMBL/GenBank/DDBJ databases">
        <authorList>
            <consortium name="Diatom Consortium"/>
            <person name="Grigoriev I."/>
            <person name="Grimwood J."/>
            <person name="Kuo A."/>
            <person name="Otillar R.P."/>
            <person name="Salamov A."/>
            <person name="Detter J.C."/>
            <person name="Lindquist E."/>
            <person name="Shapiro H."/>
            <person name="Lucas S."/>
            <person name="Glavina del Rio T."/>
            <person name="Pitluck S."/>
            <person name="Rokhsar D."/>
            <person name="Bowler C."/>
        </authorList>
    </citation>
    <scope>GENOME REANNOTATION</scope>
    <source>
        <strain evidence="2">CCAP 1055/1</strain>
    </source>
</reference>
<dbReference type="AlphaFoldDB" id="B7FTP1"/>
<dbReference type="InParanoid" id="B7FTP1"/>
<dbReference type="Proteomes" id="UP000000759">
    <property type="component" value="Chromosome 4"/>
</dbReference>
<dbReference type="KEGG" id="pti:PHATRDRAFT_44317"/>
<accession>B7FTP1</accession>
<sequence length="114" mass="13010">MRTDILSKRLFQAGCFGLPWLWIVHVLYWRGSRQESTEAILNPDDHFPEAEGAPEATPEEIQQEAEKWVQRCQYSAPAAASLWIGWIIASQLLRDQLPAGWFMASFDDSSVTGW</sequence>
<evidence type="ECO:0000313" key="1">
    <source>
        <dbReference type="EMBL" id="EEC50117.1"/>
    </source>
</evidence>
<dbReference type="eggNOG" id="ENOG502SWV4">
    <property type="taxonomic scope" value="Eukaryota"/>
</dbReference>